<dbReference type="AlphaFoldDB" id="A0A0K2T5H2"/>
<accession>A0A0K2T5H2</accession>
<evidence type="ECO:0000256" key="2">
    <source>
        <dbReference type="SAM" id="Phobius"/>
    </source>
</evidence>
<keyword evidence="2" id="KW-0812">Transmembrane</keyword>
<organism evidence="3">
    <name type="scientific">Lepeophtheirus salmonis</name>
    <name type="common">Salmon louse</name>
    <name type="synonym">Caligus salmonis</name>
    <dbReference type="NCBI Taxonomy" id="72036"/>
    <lineage>
        <taxon>Eukaryota</taxon>
        <taxon>Metazoa</taxon>
        <taxon>Ecdysozoa</taxon>
        <taxon>Arthropoda</taxon>
        <taxon>Crustacea</taxon>
        <taxon>Multicrustacea</taxon>
        <taxon>Hexanauplia</taxon>
        <taxon>Copepoda</taxon>
        <taxon>Siphonostomatoida</taxon>
        <taxon>Caligidae</taxon>
        <taxon>Lepeophtheirus</taxon>
    </lineage>
</organism>
<name>A0A0K2T5H2_LEPSM</name>
<feature type="region of interest" description="Disordered" evidence="1">
    <location>
        <begin position="41"/>
        <end position="68"/>
    </location>
</feature>
<dbReference type="EMBL" id="HACA01003340">
    <property type="protein sequence ID" value="CDW20701.1"/>
    <property type="molecule type" value="Transcribed_RNA"/>
</dbReference>
<keyword evidence="2" id="KW-0472">Membrane</keyword>
<feature type="compositionally biased region" description="Basic residues" evidence="1">
    <location>
        <begin position="54"/>
        <end position="65"/>
    </location>
</feature>
<feature type="compositionally biased region" description="Polar residues" evidence="1">
    <location>
        <begin position="41"/>
        <end position="53"/>
    </location>
</feature>
<evidence type="ECO:0000256" key="1">
    <source>
        <dbReference type="SAM" id="MobiDB-lite"/>
    </source>
</evidence>
<proteinExistence type="predicted"/>
<reference evidence="3" key="1">
    <citation type="submission" date="2014-05" db="EMBL/GenBank/DDBJ databases">
        <authorList>
            <person name="Chronopoulou M."/>
        </authorList>
    </citation>
    <scope>NUCLEOTIDE SEQUENCE</scope>
    <source>
        <tissue evidence="3">Whole organism</tissue>
    </source>
</reference>
<evidence type="ECO:0000313" key="3">
    <source>
        <dbReference type="EMBL" id="CDW20701.1"/>
    </source>
</evidence>
<sequence length="113" mass="12722">MKDEETYSSVLEMFSKVKILVIVFVISLFVEDVFSRSTLPMGNPMVGTTQSGQVKKRCFGRRPRPRPSANLSVKDLMDLIKMIMELAKKKGAEKRNIVSSPTMTHVKVLSESD</sequence>
<protein>
    <submittedName>
        <fullName evidence="3">Uncharacterized protein</fullName>
    </submittedName>
</protein>
<keyword evidence="2" id="KW-1133">Transmembrane helix</keyword>
<feature type="transmembrane region" description="Helical" evidence="2">
    <location>
        <begin position="17"/>
        <end position="35"/>
    </location>
</feature>